<keyword evidence="1" id="KW-0378">Hydrolase</keyword>
<name>A0A386TY67_9AGAR</name>
<dbReference type="GO" id="GO:0004519">
    <property type="term" value="F:endonuclease activity"/>
    <property type="evidence" value="ECO:0007669"/>
    <property type="project" value="UniProtKB-KW"/>
</dbReference>
<dbReference type="Gene3D" id="3.40.1440.10">
    <property type="entry name" value="GIY-YIG endonuclease"/>
    <property type="match status" value="1"/>
</dbReference>
<dbReference type="SUPFAM" id="SSF82771">
    <property type="entry name" value="GIY-YIG endonuclease"/>
    <property type="match status" value="1"/>
</dbReference>
<dbReference type="InterPro" id="IPR035901">
    <property type="entry name" value="GIY-YIG_endonuc_sf"/>
</dbReference>
<dbReference type="SUPFAM" id="SSF64496">
    <property type="entry name" value="DNA-binding domain of intron-encoded endonucleases"/>
    <property type="match status" value="1"/>
</dbReference>
<sequence>MAICSAIHKYGIHNFSLYILEVIATDKSVKYLSEREDYWYNIINPSYNIQTIIKPFTGINHYRYGKKVSEAIKFKISNTLKGRERSEVVKLNHVLGARKKKVYCFDWETSNLLMEFEGIRIMERAVNKSTYYIRETLDKDKPFFCNINNINYKMFLKSSLFLIQALIEEK</sequence>
<keyword evidence="1" id="KW-0496">Mitochondrion</keyword>
<gene>
    <name evidence="1" type="ORF">DXG02_000029</name>
</gene>
<proteinExistence type="predicted"/>
<keyword evidence="1" id="KW-0255">Endonuclease</keyword>
<reference evidence="1" key="1">
    <citation type="submission" date="2018-08" db="EMBL/GenBank/DDBJ databases">
        <title>Comparative mitochondrial genomics of the basidiomycete Termitomyces.</title>
        <authorList>
            <person name="Nieuwenhuis M."/>
        </authorList>
    </citation>
    <scope>NUCLEOTIDE SEQUENCE</scope>
    <source>
        <strain evidence="1">TB01</strain>
    </source>
</reference>
<evidence type="ECO:0000313" key="1">
    <source>
        <dbReference type="EMBL" id="AYE93150.1"/>
    </source>
</evidence>
<dbReference type="AlphaFoldDB" id="A0A386TY67"/>
<accession>A0A386TY67</accession>
<dbReference type="EMBL" id="MH725793">
    <property type="protein sequence ID" value="AYE93150.1"/>
    <property type="molecule type" value="Genomic_DNA"/>
</dbReference>
<protein>
    <submittedName>
        <fullName evidence="1">GIY-YIG homing endonuclease</fullName>
    </submittedName>
</protein>
<geneLocation type="mitochondrion" evidence="1"/>
<keyword evidence="1" id="KW-0540">Nuclease</keyword>
<organism evidence="1">
    <name type="scientific">Myochromella boudieri</name>
    <dbReference type="NCBI Taxonomy" id="117066"/>
    <lineage>
        <taxon>Eukaryota</taxon>
        <taxon>Fungi</taxon>
        <taxon>Dikarya</taxon>
        <taxon>Basidiomycota</taxon>
        <taxon>Agaricomycotina</taxon>
        <taxon>Agaricomycetes</taxon>
        <taxon>Agaricomycetidae</taxon>
        <taxon>Agaricales</taxon>
        <taxon>Tricholomatineae</taxon>
        <taxon>Lyophyllaceae</taxon>
        <taxon>Myochromella</taxon>
    </lineage>
</organism>